<dbReference type="InterPro" id="IPR005330">
    <property type="entry name" value="MHYT_dom"/>
</dbReference>
<feature type="transmembrane region" description="Helical" evidence="2">
    <location>
        <begin position="123"/>
        <end position="145"/>
    </location>
</feature>
<feature type="region of interest" description="Disordered" evidence="1">
    <location>
        <begin position="726"/>
        <end position="782"/>
    </location>
</feature>
<feature type="transmembrane region" description="Helical" evidence="2">
    <location>
        <begin position="20"/>
        <end position="42"/>
    </location>
</feature>
<organism evidence="4 5">
    <name type="scientific">Fusarium coffeatum</name>
    <dbReference type="NCBI Taxonomy" id="231269"/>
    <lineage>
        <taxon>Eukaryota</taxon>
        <taxon>Fungi</taxon>
        <taxon>Dikarya</taxon>
        <taxon>Ascomycota</taxon>
        <taxon>Pezizomycotina</taxon>
        <taxon>Sordariomycetes</taxon>
        <taxon>Hypocreomycetidae</taxon>
        <taxon>Hypocreales</taxon>
        <taxon>Nectriaceae</taxon>
        <taxon>Fusarium</taxon>
        <taxon>Fusarium incarnatum-equiseti species complex</taxon>
    </lineage>
</organism>
<name>A0A366S9E7_9HYPO</name>
<sequence length="897" mass="99190">MPIEGLLEVYQGHIVPKAYNGGYVALSYLISLVGAASTLELINQRSWFDGISNHLVLVCSSITMGGIAIWSMHFIGNQALTLAHGEPEMQVDYSVGVTILSFCLPVVFLLAAFYAIGISNRVAWWRVITAGVLCGAAICGMHYLGNASIRNYQCIYKIQYIVGAAIISVTASTAALAVFFIFQSLSRGSWWIRTISAIFLAAAVSSMHWCASVGTEYRLVRLRRIQEGSRTATVIAVICLSFGACIIIAGSAILRARTLKQAARRAQQIELGAIVFDKNGRLLIDSSGGFPCTVVTDFFIGGARGNLFVQSSKEKFNTSNEQFQWMFQASRNWIGISGLINGMKRHLTQLPHKSHHKDVKKGIQLITDDGKPIDGYDFVFRELFCVAASELSERLNEPLINVGVLWDEILPKRTASNQAYIQALEKYRNDQSIDVDEMSSKGSADTHHLEKGLGLENEIDGRGALMFLVRRLNSDDEAQKLVSAGYKFVESSRVNNNQEIQSVEFQSKLRDMRSFIEQQVQIKAGLHLGFFAVQDSCLSKPQVLVRKDARRLLPSVPLPIKELDTCHLRLLQRVGGLPVTEVLQRLRTPGASSRSPHEEEFATHLFNAIHTLRGWVQEPLFHDAVLTPSIVRLPFGVDGDQANETVMMALRLKITHPVLSSGPHCQWVPLSFFRMRQVMEQSRQDFIRVLHQDFDPLKMPASRANNELTSGPASTLRRLRGVVASAESKGKKSSLATMRRASSKNSTRSSSTVNLCPPGDGEGNEISPPAESGDIYPPPERHYTAHQQSFLGGGIVVFQEVTVQVEANNAETRDDLSRSWSQDTAAEPPNFQDLQDLQNQLSFPTTSDIELQPFGWGRTDVSVKSHRLNELSRADHNITTTAALIDTLMMESTSSGV</sequence>
<feature type="domain" description="MHYT" evidence="3">
    <location>
        <begin position="19"/>
        <end position="218"/>
    </location>
</feature>
<feature type="transmembrane region" description="Helical" evidence="2">
    <location>
        <begin position="54"/>
        <end position="75"/>
    </location>
</feature>
<dbReference type="AlphaFoldDB" id="A0A366S9E7"/>
<dbReference type="PANTHER" id="PTHR35152">
    <property type="entry name" value="DOMAIN SIGNALLING PROTEIN, PUTATIVE (AFU_ORTHOLOGUE AFUA_5G11310)-RELATED"/>
    <property type="match status" value="1"/>
</dbReference>
<dbReference type="PANTHER" id="PTHR35152:SF1">
    <property type="entry name" value="DOMAIN SIGNALLING PROTEIN, PUTATIVE (AFU_ORTHOLOGUE AFUA_5G11310)-RELATED"/>
    <property type="match status" value="1"/>
</dbReference>
<gene>
    <name evidence="4" type="ORF">FIESC28_01970</name>
</gene>
<keyword evidence="5" id="KW-1185">Reference proteome</keyword>
<reference evidence="4 5" key="1">
    <citation type="submission" date="2018-06" db="EMBL/GenBank/DDBJ databases">
        <title>Fusarium incarnatum-equiseti species complex species 28.</title>
        <authorList>
            <person name="Gardiner D.M."/>
        </authorList>
    </citation>
    <scope>NUCLEOTIDE SEQUENCE [LARGE SCALE GENOMIC DNA]</scope>
    <source>
        <strain evidence="4 5">FIESC_28</strain>
    </source>
</reference>
<feature type="transmembrane region" description="Helical" evidence="2">
    <location>
        <begin position="157"/>
        <end position="182"/>
    </location>
</feature>
<keyword evidence="2" id="KW-0472">Membrane</keyword>
<dbReference type="Proteomes" id="UP000253153">
    <property type="component" value="Unassembled WGS sequence"/>
</dbReference>
<accession>A0A366S9E7</accession>
<dbReference type="GeneID" id="41991416"/>
<keyword evidence="2" id="KW-0812">Transmembrane</keyword>
<evidence type="ECO:0000256" key="2">
    <source>
        <dbReference type="SAM" id="Phobius"/>
    </source>
</evidence>
<feature type="region of interest" description="Disordered" evidence="1">
    <location>
        <begin position="809"/>
        <end position="830"/>
    </location>
</feature>
<feature type="transmembrane region" description="Helical" evidence="2">
    <location>
        <begin position="194"/>
        <end position="214"/>
    </location>
</feature>
<dbReference type="Pfam" id="PF03707">
    <property type="entry name" value="MHYT"/>
    <property type="match status" value="2"/>
</dbReference>
<evidence type="ECO:0000313" key="4">
    <source>
        <dbReference type="EMBL" id="RBR25235.1"/>
    </source>
</evidence>
<evidence type="ECO:0000259" key="3">
    <source>
        <dbReference type="PROSITE" id="PS50924"/>
    </source>
</evidence>
<keyword evidence="2" id="KW-1133">Transmembrane helix</keyword>
<dbReference type="OrthoDB" id="264015at2759"/>
<feature type="transmembrane region" description="Helical" evidence="2">
    <location>
        <begin position="95"/>
        <end position="116"/>
    </location>
</feature>
<protein>
    <recommendedName>
        <fullName evidence="3">MHYT domain-containing protein</fullName>
    </recommendedName>
</protein>
<feature type="transmembrane region" description="Helical" evidence="2">
    <location>
        <begin position="234"/>
        <end position="254"/>
    </location>
</feature>
<feature type="compositionally biased region" description="Low complexity" evidence="1">
    <location>
        <begin position="739"/>
        <end position="751"/>
    </location>
</feature>
<evidence type="ECO:0000256" key="1">
    <source>
        <dbReference type="SAM" id="MobiDB-lite"/>
    </source>
</evidence>
<dbReference type="RefSeq" id="XP_031019826.1">
    <property type="nucleotide sequence ID" value="XM_031156120.1"/>
</dbReference>
<evidence type="ECO:0000313" key="5">
    <source>
        <dbReference type="Proteomes" id="UP000253153"/>
    </source>
</evidence>
<dbReference type="PROSITE" id="PS50924">
    <property type="entry name" value="MHYT"/>
    <property type="match status" value="1"/>
</dbReference>
<proteinExistence type="predicted"/>
<comment type="caution">
    <text evidence="4">The sequence shown here is derived from an EMBL/GenBank/DDBJ whole genome shotgun (WGS) entry which is preliminary data.</text>
</comment>
<dbReference type="EMBL" id="QKXC01000041">
    <property type="protein sequence ID" value="RBR25235.1"/>
    <property type="molecule type" value="Genomic_DNA"/>
</dbReference>